<protein>
    <submittedName>
        <fullName evidence="3">Uncharacterized protein</fullName>
    </submittedName>
</protein>
<feature type="compositionally biased region" description="Polar residues" evidence="1">
    <location>
        <begin position="25"/>
        <end position="57"/>
    </location>
</feature>
<dbReference type="Proteomes" id="UP001305928">
    <property type="component" value="Chromosome"/>
</dbReference>
<evidence type="ECO:0000256" key="2">
    <source>
        <dbReference type="SAM" id="SignalP"/>
    </source>
</evidence>
<reference evidence="3 4" key="1">
    <citation type="submission" date="2023-11" db="EMBL/GenBank/DDBJ databases">
        <title>Complete genome of Pseudomonas benzenivorans BA3361.</title>
        <authorList>
            <person name="Shin S.Y."/>
            <person name="Song J."/>
            <person name="Kang H."/>
        </authorList>
    </citation>
    <scope>NUCLEOTIDE SEQUENCE [LARGE SCALE GENOMIC DNA]</scope>
    <source>
        <strain evidence="3 4">HNIBRBA3361</strain>
    </source>
</reference>
<dbReference type="RefSeq" id="WP_318642266.1">
    <property type="nucleotide sequence ID" value="NZ_CP137892.1"/>
</dbReference>
<feature type="region of interest" description="Disordered" evidence="1">
    <location>
        <begin position="25"/>
        <end position="105"/>
    </location>
</feature>
<accession>A0ABZ0PS57</accession>
<keyword evidence="4" id="KW-1185">Reference proteome</keyword>
<dbReference type="EMBL" id="CP137892">
    <property type="protein sequence ID" value="WPC03730.1"/>
    <property type="molecule type" value="Genomic_DNA"/>
</dbReference>
<sequence>MRMLVLALSWLVASWATALAAQSYPLSTPQQRPAGSPGTATPQPFSQPQPRSLSGTAPHNLPLLIDGTGNRGGPLNPQPAPPPPRDAELPLLEQQLRRNSQRLGD</sequence>
<proteinExistence type="predicted"/>
<feature type="signal peptide" evidence="2">
    <location>
        <begin position="1"/>
        <end position="20"/>
    </location>
</feature>
<evidence type="ECO:0000256" key="1">
    <source>
        <dbReference type="SAM" id="MobiDB-lite"/>
    </source>
</evidence>
<organism evidence="3 4">
    <name type="scientific">Pseudomonas benzenivorans</name>
    <dbReference type="NCBI Taxonomy" id="556533"/>
    <lineage>
        <taxon>Bacteria</taxon>
        <taxon>Pseudomonadati</taxon>
        <taxon>Pseudomonadota</taxon>
        <taxon>Gammaproteobacteria</taxon>
        <taxon>Pseudomonadales</taxon>
        <taxon>Pseudomonadaceae</taxon>
        <taxon>Pseudomonas</taxon>
    </lineage>
</organism>
<keyword evidence="2" id="KW-0732">Signal</keyword>
<gene>
    <name evidence="3" type="ORF">SBP02_13170</name>
</gene>
<name>A0ABZ0PS57_9PSED</name>
<feature type="chain" id="PRO_5047314021" evidence="2">
    <location>
        <begin position="21"/>
        <end position="105"/>
    </location>
</feature>
<evidence type="ECO:0000313" key="3">
    <source>
        <dbReference type="EMBL" id="WPC03730.1"/>
    </source>
</evidence>
<evidence type="ECO:0000313" key="4">
    <source>
        <dbReference type="Proteomes" id="UP001305928"/>
    </source>
</evidence>